<dbReference type="RefSeq" id="WP_123223870.1">
    <property type="nucleotide sequence ID" value="NZ_RJSF01000041.1"/>
</dbReference>
<comment type="caution">
    <text evidence="3">The sequence shown here is derived from an EMBL/GenBank/DDBJ whole genome shotgun (WGS) entry which is preliminary data.</text>
</comment>
<feature type="region of interest" description="Disordered" evidence="1">
    <location>
        <begin position="58"/>
        <end position="77"/>
    </location>
</feature>
<dbReference type="Proteomes" id="UP000279994">
    <property type="component" value="Unassembled WGS sequence"/>
</dbReference>
<dbReference type="EMBL" id="RJSF01000041">
    <property type="protein sequence ID" value="RNM13265.1"/>
    <property type="molecule type" value="Genomic_DNA"/>
</dbReference>
<keyword evidence="2" id="KW-1133">Transmembrane helix</keyword>
<keyword evidence="4" id="KW-1185">Reference proteome</keyword>
<gene>
    <name evidence="3" type="ORF">EFL26_15730</name>
</gene>
<keyword evidence="2" id="KW-0812">Transmembrane</keyword>
<keyword evidence="2" id="KW-0472">Membrane</keyword>
<feature type="transmembrane region" description="Helical" evidence="2">
    <location>
        <begin position="20"/>
        <end position="40"/>
    </location>
</feature>
<evidence type="ECO:0000313" key="3">
    <source>
        <dbReference type="EMBL" id="RNM13265.1"/>
    </source>
</evidence>
<name>A0A3N0GLA3_9ACTN</name>
<dbReference type="OrthoDB" id="3689497at2"/>
<protein>
    <submittedName>
        <fullName evidence="3">Uncharacterized protein</fullName>
    </submittedName>
</protein>
<dbReference type="AlphaFoldDB" id="A0A3N0GLA3"/>
<accession>A0A3N0GLA3</accession>
<sequence length="232" mass="22908">MSEPSTENETPDERRRRAGLLWACGVVAAAIMVLAVNGTLSSWSAAILTNDSNTAESTTSVVLEESGPDSAGNPTTCTTSGTAANTATCSTINKYGDGGVAATGLTALSPGDSISTIVTLTNTGSGDASTFTLTPGACSSVYNSGSQSGNTPAVGDDLCTQLKVAVSCTGSTLTVAATPLTTLAANGPYTLTTGLASGASATCTFTVSLPAATPANYSGQTVTQGLTWEIGI</sequence>
<evidence type="ECO:0000256" key="2">
    <source>
        <dbReference type="SAM" id="Phobius"/>
    </source>
</evidence>
<organism evidence="3 4">
    <name type="scientific">Nocardioides pocheonensis</name>
    <dbReference type="NCBI Taxonomy" id="661485"/>
    <lineage>
        <taxon>Bacteria</taxon>
        <taxon>Bacillati</taxon>
        <taxon>Actinomycetota</taxon>
        <taxon>Actinomycetes</taxon>
        <taxon>Propionibacteriales</taxon>
        <taxon>Nocardioidaceae</taxon>
        <taxon>Nocardioides</taxon>
    </lineage>
</organism>
<reference evidence="3 4" key="1">
    <citation type="submission" date="2018-11" db="EMBL/GenBank/DDBJ databases">
        <authorList>
            <person name="Li F."/>
        </authorList>
    </citation>
    <scope>NUCLEOTIDE SEQUENCE [LARGE SCALE GENOMIC DNA]</scope>
    <source>
        <strain evidence="3 4">Gsoil 818</strain>
    </source>
</reference>
<proteinExistence type="predicted"/>
<evidence type="ECO:0000313" key="4">
    <source>
        <dbReference type="Proteomes" id="UP000279994"/>
    </source>
</evidence>
<evidence type="ECO:0000256" key="1">
    <source>
        <dbReference type="SAM" id="MobiDB-lite"/>
    </source>
</evidence>